<feature type="domain" description="Response regulatory" evidence="3">
    <location>
        <begin position="24"/>
        <end position="138"/>
    </location>
</feature>
<dbReference type="GO" id="GO:0000160">
    <property type="term" value="P:phosphorelay signal transduction system"/>
    <property type="evidence" value="ECO:0007669"/>
    <property type="project" value="InterPro"/>
</dbReference>
<dbReference type="OrthoDB" id="9800029at2"/>
<evidence type="ECO:0000256" key="1">
    <source>
        <dbReference type="ARBA" id="ARBA00022553"/>
    </source>
</evidence>
<dbReference type="EMBL" id="LT966316">
    <property type="protein sequence ID" value="SOU91682.1"/>
    <property type="molecule type" value="Genomic_DNA"/>
</dbReference>
<protein>
    <submittedName>
        <fullName evidence="4">Response regulator receiver domain-containing protein</fullName>
    </submittedName>
</protein>
<dbReference type="Gene3D" id="3.40.50.2300">
    <property type="match status" value="1"/>
</dbReference>
<evidence type="ECO:0000313" key="4">
    <source>
        <dbReference type="EMBL" id="SOU91682.1"/>
    </source>
</evidence>
<name>A0A2I2MDH5_9BACT</name>
<accession>A0A2I2MDH5</accession>
<dbReference type="CDD" id="cd00156">
    <property type="entry name" value="REC"/>
    <property type="match status" value="1"/>
</dbReference>
<sequence length="153" mass="16806">MVGSIMVASPKDLAFTLSEPARPKVLVVEDDVVALDLLEEILKRGGFGVSVAQSCEEALERLKKDSISLILTDIKMPGKTGMDLLKTVQDLYPELPVVLLTAFGDEHLWVEALSSGAIDLIPKPFRKQEVLDIVQRTLSQPRPPENRGDCSRP</sequence>
<dbReference type="AlphaFoldDB" id="A0A2I2MDH5"/>
<evidence type="ECO:0000259" key="3">
    <source>
        <dbReference type="PROSITE" id="PS50110"/>
    </source>
</evidence>
<dbReference type="PANTHER" id="PTHR44591">
    <property type="entry name" value="STRESS RESPONSE REGULATOR PROTEIN 1"/>
    <property type="match status" value="1"/>
</dbReference>
<reference evidence="4" key="1">
    <citation type="submission" date="2017-12" db="EMBL/GenBank/DDBJ databases">
        <authorList>
            <consortium name="SysMetEx"/>
        </authorList>
    </citation>
    <scope>NUCLEOTIDE SEQUENCE</scope>
    <source>
        <strain evidence="4">Pb_238</strain>
    </source>
</reference>
<dbReference type="InterPro" id="IPR011006">
    <property type="entry name" value="CheY-like_superfamily"/>
</dbReference>
<dbReference type="PANTHER" id="PTHR44591:SF21">
    <property type="entry name" value="TWO-COMPONENT RESPONSE REGULATOR"/>
    <property type="match status" value="1"/>
</dbReference>
<organism evidence="4">
    <name type="scientific">Leptospirillum ferriphilum</name>
    <dbReference type="NCBI Taxonomy" id="178606"/>
    <lineage>
        <taxon>Bacteria</taxon>
        <taxon>Pseudomonadati</taxon>
        <taxon>Nitrospirota</taxon>
        <taxon>Nitrospiria</taxon>
        <taxon>Nitrospirales</taxon>
        <taxon>Nitrospiraceae</taxon>
        <taxon>Leptospirillum</taxon>
    </lineage>
</organism>
<feature type="modified residue" description="4-aspartylphosphate" evidence="2">
    <location>
        <position position="73"/>
    </location>
</feature>
<dbReference type="SMART" id="SM00448">
    <property type="entry name" value="REC"/>
    <property type="match status" value="1"/>
</dbReference>
<dbReference type="InterPro" id="IPR001789">
    <property type="entry name" value="Sig_transdc_resp-reg_receiver"/>
</dbReference>
<dbReference type="SUPFAM" id="SSF52172">
    <property type="entry name" value="CheY-like"/>
    <property type="match status" value="1"/>
</dbReference>
<dbReference type="InterPro" id="IPR050595">
    <property type="entry name" value="Bact_response_regulator"/>
</dbReference>
<gene>
    <name evidence="4" type="ORF">LFTS_00294</name>
</gene>
<proteinExistence type="predicted"/>
<dbReference type="PROSITE" id="PS50110">
    <property type="entry name" value="RESPONSE_REGULATORY"/>
    <property type="match status" value="1"/>
</dbReference>
<dbReference type="RefSeq" id="WP_052157719.1">
    <property type="nucleotide sequence ID" value="NZ_JBPKCJ010000001.1"/>
</dbReference>
<keyword evidence="1 2" id="KW-0597">Phosphoprotein</keyword>
<dbReference type="Pfam" id="PF00072">
    <property type="entry name" value="Response_reg"/>
    <property type="match status" value="1"/>
</dbReference>
<evidence type="ECO:0000256" key="2">
    <source>
        <dbReference type="PROSITE-ProRule" id="PRU00169"/>
    </source>
</evidence>